<accession>A0A2P6TZG1</accession>
<keyword evidence="4" id="KW-1015">Disulfide bond</keyword>
<feature type="compositionally biased region" description="Gly residues" evidence="6">
    <location>
        <begin position="368"/>
        <end position="377"/>
    </location>
</feature>
<evidence type="ECO:0000256" key="7">
    <source>
        <dbReference type="SAM" id="SignalP"/>
    </source>
</evidence>
<dbReference type="InterPro" id="IPR009011">
    <property type="entry name" value="Man6P_isomerase_rcpt-bd_dom_sf"/>
</dbReference>
<dbReference type="EMBL" id="LHPG02000003">
    <property type="protein sequence ID" value="PRW59454.1"/>
    <property type="molecule type" value="Genomic_DNA"/>
</dbReference>
<dbReference type="AlphaFoldDB" id="A0A2P6TZG1"/>
<evidence type="ECO:0000256" key="4">
    <source>
        <dbReference type="ARBA" id="ARBA00023157"/>
    </source>
</evidence>
<reference evidence="9 10" key="1">
    <citation type="journal article" date="2018" name="Plant J.">
        <title>Genome sequences of Chlorella sorokiniana UTEX 1602 and Micractinium conductrix SAG 241.80: implications to maltose excretion by a green alga.</title>
        <authorList>
            <person name="Arriola M.B."/>
            <person name="Velmurugan N."/>
            <person name="Zhang Y."/>
            <person name="Plunkett M.H."/>
            <person name="Hondzo H."/>
            <person name="Barney B.M."/>
        </authorList>
    </citation>
    <scope>NUCLEOTIDE SEQUENCE [LARGE SCALE GENOMIC DNA]</scope>
    <source>
        <strain evidence="10">UTEX 1602</strain>
    </source>
</reference>
<feature type="coiled-coil region" evidence="5">
    <location>
        <begin position="444"/>
        <end position="492"/>
    </location>
</feature>
<feature type="domain" description="MRH" evidence="8">
    <location>
        <begin position="508"/>
        <end position="603"/>
    </location>
</feature>
<dbReference type="SUPFAM" id="SSF57424">
    <property type="entry name" value="LDL receptor-like module"/>
    <property type="match status" value="1"/>
</dbReference>
<feature type="region of interest" description="Disordered" evidence="6">
    <location>
        <begin position="359"/>
        <end position="415"/>
    </location>
</feature>
<feature type="compositionally biased region" description="Acidic residues" evidence="6">
    <location>
        <begin position="380"/>
        <end position="392"/>
    </location>
</feature>
<evidence type="ECO:0000313" key="9">
    <source>
        <dbReference type="EMBL" id="PRW59454.1"/>
    </source>
</evidence>
<dbReference type="Proteomes" id="UP000239899">
    <property type="component" value="Unassembled WGS sequence"/>
</dbReference>
<dbReference type="CDD" id="cd00112">
    <property type="entry name" value="LDLa"/>
    <property type="match status" value="1"/>
</dbReference>
<evidence type="ECO:0000256" key="2">
    <source>
        <dbReference type="ARBA" id="ARBA00022729"/>
    </source>
</evidence>
<dbReference type="PANTHER" id="PTHR12630">
    <property type="entry name" value="N-LINKED OLIGOSACCHARIDE PROCESSING"/>
    <property type="match status" value="1"/>
</dbReference>
<dbReference type="PANTHER" id="PTHR12630:SF1">
    <property type="entry name" value="GLUCOSIDASE 2 SUBUNIT BETA"/>
    <property type="match status" value="1"/>
</dbReference>
<feature type="compositionally biased region" description="Basic and acidic residues" evidence="6">
    <location>
        <begin position="163"/>
        <end position="210"/>
    </location>
</feature>
<evidence type="ECO:0000313" key="10">
    <source>
        <dbReference type="Proteomes" id="UP000239899"/>
    </source>
</evidence>
<feature type="compositionally biased region" description="Low complexity" evidence="6">
    <location>
        <begin position="632"/>
        <end position="643"/>
    </location>
</feature>
<organism evidence="9 10">
    <name type="scientific">Chlorella sorokiniana</name>
    <name type="common">Freshwater green alga</name>
    <dbReference type="NCBI Taxonomy" id="3076"/>
    <lineage>
        <taxon>Eukaryota</taxon>
        <taxon>Viridiplantae</taxon>
        <taxon>Chlorophyta</taxon>
        <taxon>core chlorophytes</taxon>
        <taxon>Trebouxiophyceae</taxon>
        <taxon>Chlorellales</taxon>
        <taxon>Chlorellaceae</taxon>
        <taxon>Chlorella clade</taxon>
        <taxon>Chlorella</taxon>
    </lineage>
</organism>
<evidence type="ECO:0000256" key="6">
    <source>
        <dbReference type="SAM" id="MobiDB-lite"/>
    </source>
</evidence>
<feature type="region of interest" description="Disordered" evidence="6">
    <location>
        <begin position="327"/>
        <end position="347"/>
    </location>
</feature>
<feature type="compositionally biased region" description="Low complexity" evidence="6">
    <location>
        <begin position="216"/>
        <end position="226"/>
    </location>
</feature>
<comment type="caution">
    <text evidence="9">The sequence shown here is derived from an EMBL/GenBank/DDBJ whole genome shotgun (WGS) entry which is preliminary data.</text>
</comment>
<feature type="region of interest" description="Disordered" evidence="6">
    <location>
        <begin position="620"/>
        <end position="651"/>
    </location>
</feature>
<dbReference type="PROSITE" id="PS51914">
    <property type="entry name" value="MRH"/>
    <property type="match status" value="1"/>
</dbReference>
<dbReference type="Pfam" id="PF13015">
    <property type="entry name" value="PRKCSH_1"/>
    <property type="match status" value="1"/>
</dbReference>
<feature type="compositionally biased region" description="Low complexity" evidence="6">
    <location>
        <begin position="327"/>
        <end position="343"/>
    </location>
</feature>
<dbReference type="Gene3D" id="2.70.130.10">
    <property type="entry name" value="Mannose-6-phosphate receptor binding domain"/>
    <property type="match status" value="1"/>
</dbReference>
<feature type="coiled-coil region" evidence="5">
    <location>
        <begin position="240"/>
        <end position="267"/>
    </location>
</feature>
<feature type="signal peptide" evidence="7">
    <location>
        <begin position="1"/>
        <end position="23"/>
    </location>
</feature>
<dbReference type="OrthoDB" id="28322at2759"/>
<keyword evidence="3" id="KW-0256">Endoplasmic reticulum</keyword>
<evidence type="ECO:0000256" key="3">
    <source>
        <dbReference type="ARBA" id="ARBA00022824"/>
    </source>
</evidence>
<dbReference type="InterPro" id="IPR036055">
    <property type="entry name" value="LDL_receptor-like_sf"/>
</dbReference>
<dbReference type="Gene3D" id="4.10.400.10">
    <property type="entry name" value="Low-density Lipoprotein Receptor"/>
    <property type="match status" value="2"/>
</dbReference>
<dbReference type="InterPro" id="IPR028146">
    <property type="entry name" value="PRKCSH_N"/>
</dbReference>
<dbReference type="GO" id="GO:0017177">
    <property type="term" value="C:glucosidase II complex"/>
    <property type="evidence" value="ECO:0007669"/>
    <property type="project" value="TreeGrafter"/>
</dbReference>
<evidence type="ECO:0000256" key="1">
    <source>
        <dbReference type="ARBA" id="ARBA00022387"/>
    </source>
</evidence>
<name>A0A2P6TZG1_CHLSO</name>
<evidence type="ECO:0000259" key="8">
    <source>
        <dbReference type="PROSITE" id="PS51914"/>
    </source>
</evidence>
<gene>
    <name evidence="9" type="ORF">C2E21_1973</name>
</gene>
<keyword evidence="2 7" id="KW-0732">Signal</keyword>
<keyword evidence="10" id="KW-1185">Reference proteome</keyword>
<dbReference type="InterPro" id="IPR002172">
    <property type="entry name" value="LDrepeatLR_classA_rpt"/>
</dbReference>
<sequence length="651" mass="66681">MGCSWRPAALLALALLLPAAIVAAPIRGLDPALAPRYQPTADGNFACLDGKKTIPFSQVNDDYCDCLDGSDEPGTSACPNGHFYCANKFFLPLLLNASMVDDGVCDCCDGSDEPAGRCPNNCYDKGMESLADLQAQVRAAEAGVAARNKYIADAVGIKAKWGERKKEVDAELETQRAEKDTAQAEKSKLEEEQKALRDQKTELEDKKAKLEQPQQGGDAAAVADGAAEGAAADAAAADAAAAEETEEERAAQEAAEVEAAVAAADAEAEAEARAAQDAADAAAAAAAEADAAAAATADGGAAGAAEGAAKSEEELAKERMAQWIPGAKDGNAGEEAAAAGEEQAPAEDADQIFREEGDSGANAAAGSGDAGAGGQPGAAGEEDWAEPAEDGSEAGAGGGAEAAEGEGEAGEQPPTTAFGKARLLVTRVVQALLHPKAAAASGALARLDADIAALDAKIAALDRKLDPVRSRENAARDKVRDLEKEQRDLTSKLEGSYGEQDVFVPLADQCFKAQVDKYTYEVCPFSKASQKEGHSSTSLGTWSGLEENGTRMAFKNGQGCWQGPARSITVTLLCGKREHLAHVAEPSRCEYTADLETPAACTPETATALQAELRKRQQLLGGAGGEGEEEAAAAAAAAAAAGADGSSRDEL</sequence>
<dbReference type="GO" id="GO:0006491">
    <property type="term" value="P:N-glycan processing"/>
    <property type="evidence" value="ECO:0007669"/>
    <property type="project" value="TreeGrafter"/>
</dbReference>
<proteinExistence type="predicted"/>
<dbReference type="InterPro" id="IPR036607">
    <property type="entry name" value="PRKCSH"/>
</dbReference>
<dbReference type="STRING" id="3076.A0A2P6TZG1"/>
<dbReference type="Pfam" id="PF12999">
    <property type="entry name" value="PRKCSH-like"/>
    <property type="match status" value="1"/>
</dbReference>
<feature type="region of interest" description="Disordered" evidence="6">
    <location>
        <begin position="163"/>
        <end position="226"/>
    </location>
</feature>
<feature type="chain" id="PRO_5015189288" description="Glucosidase 2 subunit beta" evidence="7">
    <location>
        <begin position="24"/>
        <end position="651"/>
    </location>
</feature>
<dbReference type="InterPro" id="IPR044865">
    <property type="entry name" value="MRH_dom"/>
</dbReference>
<evidence type="ECO:0000256" key="5">
    <source>
        <dbReference type="SAM" id="Coils"/>
    </source>
</evidence>
<keyword evidence="5" id="KW-0175">Coiled coil</keyword>
<dbReference type="InterPro" id="IPR039794">
    <property type="entry name" value="Gtb1-like"/>
</dbReference>
<protein>
    <recommendedName>
        <fullName evidence="1">Glucosidase 2 subunit beta</fullName>
    </recommendedName>
</protein>
<dbReference type="SUPFAM" id="SSF50911">
    <property type="entry name" value="Mannose 6-phosphate receptor domain"/>
    <property type="match status" value="1"/>
</dbReference>